<keyword evidence="3" id="KW-0413">Isomerase</keyword>
<dbReference type="PROSITE" id="PS51393">
    <property type="entry name" value="LIPOXYGENASE_3"/>
    <property type="match status" value="1"/>
</dbReference>
<dbReference type="InterPro" id="IPR036226">
    <property type="entry name" value="LipOase_C_sf"/>
</dbReference>
<organism evidence="3 4">
    <name type="scientific">Crotalus adamanteus</name>
    <name type="common">Eastern diamondback rattlesnake</name>
    <dbReference type="NCBI Taxonomy" id="8729"/>
    <lineage>
        <taxon>Eukaryota</taxon>
        <taxon>Metazoa</taxon>
        <taxon>Chordata</taxon>
        <taxon>Craniata</taxon>
        <taxon>Vertebrata</taxon>
        <taxon>Euteleostomi</taxon>
        <taxon>Lepidosauria</taxon>
        <taxon>Squamata</taxon>
        <taxon>Bifurcata</taxon>
        <taxon>Unidentata</taxon>
        <taxon>Episquamata</taxon>
        <taxon>Toxicofera</taxon>
        <taxon>Serpentes</taxon>
        <taxon>Colubroidea</taxon>
        <taxon>Viperidae</taxon>
        <taxon>Crotalinae</taxon>
        <taxon>Crotalus</taxon>
    </lineage>
</organism>
<dbReference type="EMBL" id="JAOTOJ010000008">
    <property type="protein sequence ID" value="KAK9398302.1"/>
    <property type="molecule type" value="Genomic_DNA"/>
</dbReference>
<reference evidence="3 4" key="1">
    <citation type="journal article" date="2024" name="Proc. Natl. Acad. Sci. U.S.A.">
        <title>The genetic regulatory architecture and epigenomic basis for age-related changes in rattlesnake venom.</title>
        <authorList>
            <person name="Hogan M.P."/>
            <person name="Holding M.L."/>
            <person name="Nystrom G.S."/>
            <person name="Colston T.J."/>
            <person name="Bartlett D.A."/>
            <person name="Mason A.J."/>
            <person name="Ellsworth S.A."/>
            <person name="Rautsaw R.M."/>
            <person name="Lawrence K.C."/>
            <person name="Strickland J.L."/>
            <person name="He B."/>
            <person name="Fraser P."/>
            <person name="Margres M.J."/>
            <person name="Gilbert D.M."/>
            <person name="Gibbs H.L."/>
            <person name="Parkinson C.L."/>
            <person name="Rokyta D.R."/>
        </authorList>
    </citation>
    <scope>NUCLEOTIDE SEQUENCE [LARGE SCALE GENOMIC DNA]</scope>
    <source>
        <strain evidence="3">DRR0105</strain>
    </source>
</reference>
<dbReference type="InterPro" id="IPR013819">
    <property type="entry name" value="LipOase_C"/>
</dbReference>
<dbReference type="GO" id="GO:0016853">
    <property type="term" value="F:isomerase activity"/>
    <property type="evidence" value="ECO:0007669"/>
    <property type="project" value="UniProtKB-KW"/>
</dbReference>
<feature type="domain" description="Lipoxygenase" evidence="2">
    <location>
        <begin position="1"/>
        <end position="106"/>
    </location>
</feature>
<evidence type="ECO:0000313" key="4">
    <source>
        <dbReference type="Proteomes" id="UP001474421"/>
    </source>
</evidence>
<dbReference type="Proteomes" id="UP001474421">
    <property type="component" value="Unassembled WGS sequence"/>
</dbReference>
<comment type="caution">
    <text evidence="3">The sequence shown here is derived from an EMBL/GenBank/DDBJ whole genome shotgun (WGS) entry which is preliminary data.</text>
</comment>
<dbReference type="SUPFAM" id="SSF48484">
    <property type="entry name" value="Lipoxigenase"/>
    <property type="match status" value="1"/>
</dbReference>
<evidence type="ECO:0000256" key="1">
    <source>
        <dbReference type="SAM" id="MobiDB-lite"/>
    </source>
</evidence>
<feature type="region of interest" description="Disordered" evidence="1">
    <location>
        <begin position="1"/>
        <end position="22"/>
    </location>
</feature>
<proteinExistence type="predicted"/>
<dbReference type="GO" id="GO:0046872">
    <property type="term" value="F:metal ion binding"/>
    <property type="evidence" value="ECO:0007669"/>
    <property type="project" value="InterPro"/>
</dbReference>
<dbReference type="AlphaFoldDB" id="A0AAW1B8P2"/>
<sequence length="106" mass="11770">MHQASGRKQNEGGKAGASGNSDADGDAILPLFLGALWLLCDSLPLLQKPLGYYDEEHFVEEGPKQLISTFQEHLRHITLAIESRNKTLTLPYTYLYPPNIENSTTI</sequence>
<evidence type="ECO:0000313" key="3">
    <source>
        <dbReference type="EMBL" id="KAK9398302.1"/>
    </source>
</evidence>
<gene>
    <name evidence="3" type="ORF">NXF25_021663</name>
</gene>
<dbReference type="Gene3D" id="1.20.245.10">
    <property type="entry name" value="Lipoxygenase-1, Domain 5"/>
    <property type="match status" value="1"/>
</dbReference>
<protein>
    <submittedName>
        <fullName evidence="3">Hydroperoxide isomerase ALOXE3-like</fullName>
    </submittedName>
</protein>
<accession>A0AAW1B8P2</accession>
<dbReference type="GO" id="GO:0016702">
    <property type="term" value="F:oxidoreductase activity, acting on single donors with incorporation of molecular oxygen, incorporation of two atoms of oxygen"/>
    <property type="evidence" value="ECO:0007669"/>
    <property type="project" value="InterPro"/>
</dbReference>
<keyword evidence="4" id="KW-1185">Reference proteome</keyword>
<evidence type="ECO:0000259" key="2">
    <source>
        <dbReference type="PROSITE" id="PS51393"/>
    </source>
</evidence>
<name>A0AAW1B8P2_CROAD</name>